<accession>A0A8B2NLQ2</accession>
<organism evidence="6 7">
    <name type="scientific">Acuticoccus sediminis</name>
    <dbReference type="NCBI Taxonomy" id="2184697"/>
    <lineage>
        <taxon>Bacteria</taxon>
        <taxon>Pseudomonadati</taxon>
        <taxon>Pseudomonadota</taxon>
        <taxon>Alphaproteobacteria</taxon>
        <taxon>Hyphomicrobiales</taxon>
        <taxon>Amorphaceae</taxon>
        <taxon>Acuticoccus</taxon>
    </lineage>
</organism>
<reference evidence="6 7" key="1">
    <citation type="submission" date="2018-05" db="EMBL/GenBank/DDBJ databases">
        <title>Acuticoccus sediminis sp. nov., isolated from deep-sea sediment of Indian Ocean.</title>
        <authorList>
            <person name="Liu X."/>
            <person name="Lai Q."/>
            <person name="Du Y."/>
            <person name="Sun F."/>
            <person name="Zhang X."/>
            <person name="Wang S."/>
            <person name="Shao Z."/>
        </authorList>
    </citation>
    <scope>NUCLEOTIDE SEQUENCE [LARGE SCALE GENOMIC DNA]</scope>
    <source>
        <strain evidence="6 7">PTG4-2</strain>
    </source>
</reference>
<dbReference type="RefSeq" id="WP_111349683.1">
    <property type="nucleotide sequence ID" value="NZ_JAIWKD010000006.1"/>
</dbReference>
<evidence type="ECO:0000256" key="2">
    <source>
        <dbReference type="ARBA" id="ARBA00022692"/>
    </source>
</evidence>
<dbReference type="OrthoDB" id="7743618at2"/>
<dbReference type="AlphaFoldDB" id="A0A8B2NLQ2"/>
<keyword evidence="2 5" id="KW-0812">Transmembrane</keyword>
<feature type="transmembrane region" description="Helical" evidence="5">
    <location>
        <begin position="65"/>
        <end position="92"/>
    </location>
</feature>
<evidence type="ECO:0000256" key="1">
    <source>
        <dbReference type="ARBA" id="ARBA00004370"/>
    </source>
</evidence>
<protein>
    <recommendedName>
        <fullName evidence="8">MAPEG superfamily protein</fullName>
    </recommendedName>
</protein>
<keyword evidence="3 5" id="KW-1133">Transmembrane helix</keyword>
<evidence type="ECO:0000256" key="5">
    <source>
        <dbReference type="SAM" id="Phobius"/>
    </source>
</evidence>
<comment type="caution">
    <text evidence="6">The sequence shown here is derived from an EMBL/GenBank/DDBJ whole genome shotgun (WGS) entry which is preliminary data.</text>
</comment>
<evidence type="ECO:0000313" key="7">
    <source>
        <dbReference type="Proteomes" id="UP000249590"/>
    </source>
</evidence>
<dbReference type="PANTHER" id="PTHR35371:SF1">
    <property type="entry name" value="BLR7753 PROTEIN"/>
    <property type="match status" value="1"/>
</dbReference>
<dbReference type="Pfam" id="PF01124">
    <property type="entry name" value="MAPEG"/>
    <property type="match status" value="1"/>
</dbReference>
<dbReference type="GO" id="GO:0016020">
    <property type="term" value="C:membrane"/>
    <property type="evidence" value="ECO:0007669"/>
    <property type="project" value="UniProtKB-SubCell"/>
</dbReference>
<proteinExistence type="predicted"/>
<feature type="transmembrane region" description="Helical" evidence="5">
    <location>
        <begin position="112"/>
        <end position="131"/>
    </location>
</feature>
<dbReference type="InterPro" id="IPR023352">
    <property type="entry name" value="MAPEG-like_dom_sf"/>
</dbReference>
<gene>
    <name evidence="6" type="ORF">DLJ53_23365</name>
</gene>
<dbReference type="Gene3D" id="1.20.120.550">
    <property type="entry name" value="Membrane associated eicosanoid/glutathione metabolism-like domain"/>
    <property type="match status" value="1"/>
</dbReference>
<dbReference type="SUPFAM" id="SSF161084">
    <property type="entry name" value="MAPEG domain-like"/>
    <property type="match status" value="1"/>
</dbReference>
<evidence type="ECO:0000256" key="4">
    <source>
        <dbReference type="ARBA" id="ARBA00023136"/>
    </source>
</evidence>
<evidence type="ECO:0008006" key="8">
    <source>
        <dbReference type="Google" id="ProtNLM"/>
    </source>
</evidence>
<dbReference type="Proteomes" id="UP000249590">
    <property type="component" value="Unassembled WGS sequence"/>
</dbReference>
<keyword evidence="4 5" id="KW-0472">Membrane</keyword>
<dbReference type="InterPro" id="IPR001129">
    <property type="entry name" value="Membr-assoc_MAPEG"/>
</dbReference>
<dbReference type="PANTHER" id="PTHR35371">
    <property type="entry name" value="INNER MEMBRANE PROTEIN"/>
    <property type="match status" value="1"/>
</dbReference>
<evidence type="ECO:0000256" key="3">
    <source>
        <dbReference type="ARBA" id="ARBA00022989"/>
    </source>
</evidence>
<comment type="subcellular location">
    <subcellularLocation>
        <location evidence="1">Membrane</location>
    </subcellularLocation>
</comment>
<dbReference type="EMBL" id="QHHQ01000005">
    <property type="protein sequence ID" value="RAH99460.1"/>
    <property type="molecule type" value="Genomic_DNA"/>
</dbReference>
<keyword evidence="7" id="KW-1185">Reference proteome</keyword>
<evidence type="ECO:0000313" key="6">
    <source>
        <dbReference type="EMBL" id="RAH99460.1"/>
    </source>
</evidence>
<name>A0A8B2NLQ2_9HYPH</name>
<sequence>MATELVCVGLAGILVVFYILAPAVARALSSPAWAAGNRDGTAPQTGLRSQRAERAARNILETFPVFAAVTLAVVLGGATSTLSAIGAVLYVVARVAYWPAYVYGLGPLRSMIYGLSMLGIVLELIALLLGAL</sequence>